<feature type="region of interest" description="Disordered" evidence="1">
    <location>
        <begin position="127"/>
        <end position="177"/>
    </location>
</feature>
<feature type="region of interest" description="Disordered" evidence="1">
    <location>
        <begin position="297"/>
        <end position="370"/>
    </location>
</feature>
<dbReference type="KEGG" id="cser:CCO03_14330"/>
<dbReference type="Proteomes" id="UP000196138">
    <property type="component" value="Chromosome"/>
</dbReference>
<dbReference type="AlphaFoldDB" id="A0A1Y0EPX5"/>
<reference evidence="2 3" key="1">
    <citation type="submission" date="2017-05" db="EMBL/GenBank/DDBJ databases">
        <authorList>
            <person name="Song R."/>
            <person name="Chenine A.L."/>
            <person name="Ruprecht R.M."/>
        </authorList>
    </citation>
    <scope>NUCLEOTIDE SEQUENCE [LARGE SCALE GENOMIC DNA]</scope>
    <source>
        <strain evidence="2 3">DSM 26136</strain>
    </source>
</reference>
<feature type="compositionally biased region" description="Low complexity" evidence="1">
    <location>
        <begin position="132"/>
        <end position="168"/>
    </location>
</feature>
<evidence type="ECO:0008006" key="4">
    <source>
        <dbReference type="Google" id="ProtNLM"/>
    </source>
</evidence>
<evidence type="ECO:0000256" key="1">
    <source>
        <dbReference type="SAM" id="MobiDB-lite"/>
    </source>
</evidence>
<dbReference type="SUPFAM" id="SSF52540">
    <property type="entry name" value="P-loop containing nucleoside triphosphate hydrolases"/>
    <property type="match status" value="1"/>
</dbReference>
<dbReference type="InterPro" id="IPR027417">
    <property type="entry name" value="P-loop_NTPase"/>
</dbReference>
<sequence length="417" mass="42936">MTTAPRIAPVSPCRNRPAPDLRGLGGLVWSGDALGPSTARTVPTGFAALDAALPGAGWPTQALTEVLQPQAGVCEWRLLAPALSRVLQDPDARLYLVAPPWPPHAVGLAQLGLAAERLVWLPADAAPPAPAPGASTPGPSALGTPTPRARASGASAAGTPTSARAPRANRSSGTGRATPARLWVAEQLILANPAGAILLWLPQAQPAHLRRLQVHTQGCDAPVFVFRPEAALREASAAPLRVTLAPGPGWQVRLRVAKRRGTPCDEVLQLSAMPRPWRAVVPPRLWSLGEAAFDGSAVPAPRPANGSMAQEMGRGSEPANVSANGPVHRPLTQPGAGQAATTRRLARSGAVLRPCRTDPGGPPMTSAGAFTRCMQQPAPGATRICADESALAPGPRRPNARLLGTPGPGRAHGRVGG</sequence>
<accession>A0A1Y0EPX5</accession>
<keyword evidence="3" id="KW-1185">Reference proteome</keyword>
<evidence type="ECO:0000313" key="3">
    <source>
        <dbReference type="Proteomes" id="UP000196138"/>
    </source>
</evidence>
<gene>
    <name evidence="2" type="ORF">CCO03_14330</name>
</gene>
<dbReference type="Gene3D" id="3.40.50.300">
    <property type="entry name" value="P-loop containing nucleotide triphosphate hydrolases"/>
    <property type="match status" value="1"/>
</dbReference>
<dbReference type="RefSeq" id="WP_087282132.1">
    <property type="nucleotide sequence ID" value="NZ_CP021455.1"/>
</dbReference>
<organism evidence="2 3">
    <name type="scientific">Comamonas serinivorans</name>
    <dbReference type="NCBI Taxonomy" id="1082851"/>
    <lineage>
        <taxon>Bacteria</taxon>
        <taxon>Pseudomonadati</taxon>
        <taxon>Pseudomonadota</taxon>
        <taxon>Betaproteobacteria</taxon>
        <taxon>Burkholderiales</taxon>
        <taxon>Comamonadaceae</taxon>
        <taxon>Comamonas</taxon>
    </lineage>
</organism>
<evidence type="ECO:0000313" key="2">
    <source>
        <dbReference type="EMBL" id="ARU05704.1"/>
    </source>
</evidence>
<name>A0A1Y0EPX5_9BURK</name>
<protein>
    <recommendedName>
        <fullName evidence="4">Protein ImuA</fullName>
    </recommendedName>
</protein>
<proteinExistence type="predicted"/>
<feature type="region of interest" description="Disordered" evidence="1">
    <location>
        <begin position="390"/>
        <end position="417"/>
    </location>
</feature>
<dbReference type="EMBL" id="CP021455">
    <property type="protein sequence ID" value="ARU05704.1"/>
    <property type="molecule type" value="Genomic_DNA"/>
</dbReference>
<dbReference type="OrthoDB" id="9811176at2"/>